<accession>A0A6M4IP87</accession>
<organism evidence="2 3">
    <name type="scientific">Gemmatimonas groenlandica</name>
    <dbReference type="NCBI Taxonomy" id="2732249"/>
    <lineage>
        <taxon>Bacteria</taxon>
        <taxon>Pseudomonadati</taxon>
        <taxon>Gemmatimonadota</taxon>
        <taxon>Gemmatimonadia</taxon>
        <taxon>Gemmatimonadales</taxon>
        <taxon>Gemmatimonadaceae</taxon>
        <taxon>Gemmatimonas</taxon>
    </lineage>
</organism>
<reference evidence="2 3" key="1">
    <citation type="submission" date="2020-05" db="EMBL/GenBank/DDBJ databases">
        <title>Complete genome sequence of Gemmatimonas greenlandica TET16.</title>
        <authorList>
            <person name="Zeng Y."/>
        </authorList>
    </citation>
    <scope>NUCLEOTIDE SEQUENCE [LARGE SCALE GENOMIC DNA]</scope>
    <source>
        <strain evidence="2 3">TET16</strain>
    </source>
</reference>
<sequence>MRRSLAFALRLLFLALCLPATATAQGRILVDTIRSKAIAGNAIGDTPNREVFVYTPPSYDRTPNRRFPVLYLLHGFTSHPREWLDGSYQGLDLQKTMDSLWRVDAGDFLVVMPNADNAMGGTFYVNSAAFGKWDDFVSQELVQYIDARYRTRTDRASRGLAGQSMGGFGALYLAQKHSDVFGSVYAMSPCCTGMVGELAPTSEVWRYLRDSTLTPPPTMAGSVRLARTMTAAFGAPYDKAGAWSPFLPVDILTKDASGLRRSCAVVLEYGLDDAIASVPLGSRAYADGLARAKIPYRLDAFAGGHTDRTRQRFEQRVLPFFAQQFSGAAPSGSCTP</sequence>
<dbReference type="PANTHER" id="PTHR48098">
    <property type="entry name" value="ENTEROCHELIN ESTERASE-RELATED"/>
    <property type="match status" value="1"/>
</dbReference>
<evidence type="ECO:0000313" key="3">
    <source>
        <dbReference type="Proteomes" id="UP000500938"/>
    </source>
</evidence>
<feature type="chain" id="PRO_5027041786" description="Esterase" evidence="1">
    <location>
        <begin position="25"/>
        <end position="336"/>
    </location>
</feature>
<proteinExistence type="predicted"/>
<dbReference type="Proteomes" id="UP000500938">
    <property type="component" value="Chromosome"/>
</dbReference>
<dbReference type="KEGG" id="ggr:HKW67_09650"/>
<dbReference type="RefSeq" id="WP_171225188.1">
    <property type="nucleotide sequence ID" value="NZ_CP053085.1"/>
</dbReference>
<dbReference type="InterPro" id="IPR050583">
    <property type="entry name" value="Mycobacterial_A85_antigen"/>
</dbReference>
<dbReference type="EMBL" id="CP053085">
    <property type="protein sequence ID" value="QJR35758.1"/>
    <property type="molecule type" value="Genomic_DNA"/>
</dbReference>
<name>A0A6M4IP87_9BACT</name>
<keyword evidence="3" id="KW-1185">Reference proteome</keyword>
<keyword evidence="1" id="KW-0732">Signal</keyword>
<dbReference type="InterPro" id="IPR000801">
    <property type="entry name" value="Esterase-like"/>
</dbReference>
<dbReference type="AlphaFoldDB" id="A0A6M4IP87"/>
<dbReference type="Pfam" id="PF00756">
    <property type="entry name" value="Esterase"/>
    <property type="match status" value="1"/>
</dbReference>
<evidence type="ECO:0008006" key="4">
    <source>
        <dbReference type="Google" id="ProtNLM"/>
    </source>
</evidence>
<dbReference type="Gene3D" id="3.40.50.1820">
    <property type="entry name" value="alpha/beta hydrolase"/>
    <property type="match status" value="1"/>
</dbReference>
<protein>
    <recommendedName>
        <fullName evidence="4">Esterase</fullName>
    </recommendedName>
</protein>
<evidence type="ECO:0000256" key="1">
    <source>
        <dbReference type="SAM" id="SignalP"/>
    </source>
</evidence>
<dbReference type="SUPFAM" id="SSF53474">
    <property type="entry name" value="alpha/beta-Hydrolases"/>
    <property type="match status" value="1"/>
</dbReference>
<gene>
    <name evidence="2" type="ORF">HKW67_09650</name>
</gene>
<dbReference type="InterPro" id="IPR029058">
    <property type="entry name" value="AB_hydrolase_fold"/>
</dbReference>
<feature type="signal peptide" evidence="1">
    <location>
        <begin position="1"/>
        <end position="24"/>
    </location>
</feature>
<evidence type="ECO:0000313" key="2">
    <source>
        <dbReference type="EMBL" id="QJR35758.1"/>
    </source>
</evidence>